<proteinExistence type="predicted"/>
<dbReference type="EMBL" id="JAMKPW020000044">
    <property type="protein sequence ID" value="KAK8192758.1"/>
    <property type="molecule type" value="Genomic_DNA"/>
</dbReference>
<gene>
    <name evidence="1" type="primary">PEX14</name>
    <name evidence="1" type="ORF">M8818_007930</name>
</gene>
<reference evidence="1" key="1">
    <citation type="submission" date="2024-02" db="EMBL/GenBank/DDBJ databases">
        <title>Metagenome Assembled Genome of Zalaria obscura JY119.</title>
        <authorList>
            <person name="Vighnesh L."/>
            <person name="Jagadeeshwari U."/>
            <person name="Venkata Ramana C."/>
            <person name="Sasikala C."/>
        </authorList>
    </citation>
    <scope>NUCLEOTIDE SEQUENCE</scope>
    <source>
        <strain evidence="1">JY119</strain>
    </source>
</reference>
<sequence>MVREDIVTSAVSFLQDPSVAAAPLEQRIAFLRSKNLTQEEIDVSLARVGSEPIPTSTNAPQQYSPPQQYRQQPPAPYNGYQNGYWQQPPPPPPELPRRDWRDWFIMATVMGGVGYGCYFVAKRYIYPLIAPPTPPQIEQDKQAADESFEKAFGLIDQLAKDTEELKSAEKDRTLKLDEALAQVEGVIARMKEAAQRRDDENNRTRDELRSLKDLIPRAMETQKETTDNRLKELSQEMKSLKALLNTRVNSGRPAPAATSYTPSAPAISNGTAPIPSPAPEKTSPAETPTETNGTNGVTQDGDAVKNLLGSSVPDRSTSSSPYDRYASRRAAIPAWQLAAKKNQEEKQNATAESGTVADASAGAA</sequence>
<evidence type="ECO:0000313" key="1">
    <source>
        <dbReference type="EMBL" id="KAK8192758.1"/>
    </source>
</evidence>
<keyword evidence="2" id="KW-1185">Reference proteome</keyword>
<comment type="caution">
    <text evidence="1">The sequence shown here is derived from an EMBL/GenBank/DDBJ whole genome shotgun (WGS) entry which is preliminary data.</text>
</comment>
<organism evidence="1 2">
    <name type="scientific">Zalaria obscura</name>
    <dbReference type="NCBI Taxonomy" id="2024903"/>
    <lineage>
        <taxon>Eukaryota</taxon>
        <taxon>Fungi</taxon>
        <taxon>Dikarya</taxon>
        <taxon>Ascomycota</taxon>
        <taxon>Pezizomycotina</taxon>
        <taxon>Dothideomycetes</taxon>
        <taxon>Dothideomycetidae</taxon>
        <taxon>Dothideales</taxon>
        <taxon>Zalariaceae</taxon>
        <taxon>Zalaria</taxon>
    </lineage>
</organism>
<evidence type="ECO:0000313" key="2">
    <source>
        <dbReference type="Proteomes" id="UP001320706"/>
    </source>
</evidence>
<protein>
    <submittedName>
        <fullName evidence="1">Peroxisomal membrane protein pex14</fullName>
    </submittedName>
</protein>
<accession>A0ACC3S6T7</accession>
<dbReference type="Proteomes" id="UP001320706">
    <property type="component" value="Unassembled WGS sequence"/>
</dbReference>
<name>A0ACC3S6T7_9PEZI</name>